<dbReference type="SUPFAM" id="SSF47240">
    <property type="entry name" value="Ferritin-like"/>
    <property type="match status" value="1"/>
</dbReference>
<dbReference type="GO" id="GO:0046872">
    <property type="term" value="F:metal ion binding"/>
    <property type="evidence" value="ECO:0007669"/>
    <property type="project" value="UniProtKB-KW"/>
</dbReference>
<feature type="binding site" evidence="9">
    <location>
        <position position="95"/>
    </location>
    <ligand>
        <name>Fe cation</name>
        <dbReference type="ChEBI" id="CHEBI:24875"/>
        <label>2</label>
    </ligand>
</feature>
<feature type="region of interest" description="Disordered" evidence="10">
    <location>
        <begin position="27"/>
        <end position="50"/>
    </location>
</feature>
<keyword evidence="4 9" id="KW-0479">Metal-binding</keyword>
<comment type="subcellular location">
    <subcellularLocation>
        <location evidence="9">Cell membrane</location>
        <topology evidence="9">Peripheral membrane protein</topology>
    </subcellularLocation>
</comment>
<feature type="binding site" evidence="9">
    <location>
        <position position="147"/>
    </location>
    <ligand>
        <name>Fe cation</name>
        <dbReference type="ChEBI" id="CHEBI:24875"/>
        <label>2</label>
    </ligand>
</feature>
<dbReference type="HAMAP" id="MF_01658">
    <property type="entry name" value="COQ7"/>
    <property type="match status" value="1"/>
</dbReference>
<dbReference type="Proteomes" id="UP000627715">
    <property type="component" value="Unassembled WGS sequence"/>
</dbReference>
<sequence>MSSNGTQHSLADRLILQLDQALHTLVPGSSTASRPSPATQVEDSGMSDAERKAAAGLMRINHTGEVCAQALYQGQALTARLPDVRESMNHAASEEIDHLSWCEDRLGELESRPSVFNPAFYAMSFGVGAAAGLIGDKWSLGFVGETERQVCDHLESHLTQLPAQDTRSRKILEQMIVDEREHGDAAMAAGGAELPAPVRTGMKLMANVMKSVTRRL</sequence>
<dbReference type="Pfam" id="PF03232">
    <property type="entry name" value="COQ7"/>
    <property type="match status" value="1"/>
</dbReference>
<dbReference type="PANTHER" id="PTHR11237">
    <property type="entry name" value="COENZYME Q10 BIOSYNTHESIS PROTEIN 7"/>
    <property type="match status" value="1"/>
</dbReference>
<dbReference type="OrthoDB" id="5192789at2"/>
<proteinExistence type="inferred from homology"/>
<protein>
    <recommendedName>
        <fullName evidence="9">3-demethoxyubiquinol 3-hydroxylase</fullName>
        <shortName evidence="9">DMQ hydroxylase</shortName>
        <ecNumber evidence="9">1.14.99.60</ecNumber>
    </recommendedName>
    <alternativeName>
        <fullName evidence="9">2-nonaprenyl-3-methyl-6-methoxy-1,4-benzoquinol hydroxylase</fullName>
    </alternativeName>
</protein>
<dbReference type="NCBIfam" id="NF033656">
    <property type="entry name" value="DMQ_monoox_COQ7"/>
    <property type="match status" value="1"/>
</dbReference>
<dbReference type="GO" id="GO:0005886">
    <property type="term" value="C:plasma membrane"/>
    <property type="evidence" value="ECO:0007669"/>
    <property type="project" value="UniProtKB-SubCell"/>
</dbReference>
<comment type="pathway">
    <text evidence="1 9">Cofactor biosynthesis; ubiquinone biosynthesis.</text>
</comment>
<organism evidence="11 12">
    <name type="scientific">Pseudohongiella nitratireducens</name>
    <dbReference type="NCBI Taxonomy" id="1768907"/>
    <lineage>
        <taxon>Bacteria</taxon>
        <taxon>Pseudomonadati</taxon>
        <taxon>Pseudomonadota</taxon>
        <taxon>Gammaproteobacteria</taxon>
        <taxon>Pseudomonadales</taxon>
        <taxon>Pseudohongiellaceae</taxon>
        <taxon>Pseudohongiella</taxon>
    </lineage>
</organism>
<evidence type="ECO:0000256" key="5">
    <source>
        <dbReference type="ARBA" id="ARBA00023002"/>
    </source>
</evidence>
<evidence type="ECO:0000256" key="3">
    <source>
        <dbReference type="ARBA" id="ARBA00022688"/>
    </source>
</evidence>
<evidence type="ECO:0000313" key="11">
    <source>
        <dbReference type="EMBL" id="GGG49707.1"/>
    </source>
</evidence>
<feature type="binding site" evidence="9">
    <location>
        <position position="182"/>
    </location>
    <ligand>
        <name>Fe cation</name>
        <dbReference type="ChEBI" id="CHEBI:24875"/>
        <label>2</label>
    </ligand>
</feature>
<keyword evidence="2 9" id="KW-1003">Cell membrane</keyword>
<dbReference type="InterPro" id="IPR047809">
    <property type="entry name" value="COQ7_proteobact"/>
</dbReference>
<feature type="binding site" evidence="9">
    <location>
        <position position="179"/>
    </location>
    <ligand>
        <name>Fe cation</name>
        <dbReference type="ChEBI" id="CHEBI:24875"/>
        <label>2</label>
    </ligand>
</feature>
<dbReference type="Gene3D" id="1.20.1260.10">
    <property type="match status" value="1"/>
</dbReference>
<dbReference type="RefSeq" id="WP_068812016.1">
    <property type="nucleotide sequence ID" value="NZ_BMIY01000002.1"/>
</dbReference>
<evidence type="ECO:0000256" key="10">
    <source>
        <dbReference type="SAM" id="MobiDB-lite"/>
    </source>
</evidence>
<feature type="binding site" evidence="9">
    <location>
        <position position="98"/>
    </location>
    <ligand>
        <name>Fe cation</name>
        <dbReference type="ChEBI" id="CHEBI:24875"/>
        <label>1</label>
    </ligand>
</feature>
<evidence type="ECO:0000256" key="2">
    <source>
        <dbReference type="ARBA" id="ARBA00022475"/>
    </source>
</evidence>
<evidence type="ECO:0000256" key="1">
    <source>
        <dbReference type="ARBA" id="ARBA00004749"/>
    </source>
</evidence>
<evidence type="ECO:0000313" key="12">
    <source>
        <dbReference type="Proteomes" id="UP000627715"/>
    </source>
</evidence>
<reference evidence="11" key="1">
    <citation type="journal article" date="2014" name="Int. J. Syst. Evol. Microbiol.">
        <title>Complete genome sequence of Corynebacterium casei LMG S-19264T (=DSM 44701T), isolated from a smear-ripened cheese.</title>
        <authorList>
            <consortium name="US DOE Joint Genome Institute (JGI-PGF)"/>
            <person name="Walter F."/>
            <person name="Albersmeier A."/>
            <person name="Kalinowski J."/>
            <person name="Ruckert C."/>
        </authorList>
    </citation>
    <scope>NUCLEOTIDE SEQUENCE</scope>
    <source>
        <strain evidence="11">CGMCC 1.15425</strain>
    </source>
</reference>
<keyword evidence="8 9" id="KW-0472">Membrane</keyword>
<dbReference type="GO" id="GO:0008682">
    <property type="term" value="F:3-demethoxyubiquinol 3-hydroxylase activity"/>
    <property type="evidence" value="ECO:0007669"/>
    <property type="project" value="UniProtKB-EC"/>
</dbReference>
<keyword evidence="7 9" id="KW-0503">Monooxygenase</keyword>
<evidence type="ECO:0000256" key="9">
    <source>
        <dbReference type="HAMAP-Rule" id="MF_01658"/>
    </source>
</evidence>
<feature type="binding site" evidence="9">
    <location>
        <position position="95"/>
    </location>
    <ligand>
        <name>Fe cation</name>
        <dbReference type="ChEBI" id="CHEBI:24875"/>
        <label>1</label>
    </ligand>
</feature>
<keyword evidence="5 9" id="KW-0560">Oxidoreductase</keyword>
<dbReference type="InterPro" id="IPR009078">
    <property type="entry name" value="Ferritin-like_SF"/>
</dbReference>
<evidence type="ECO:0000256" key="4">
    <source>
        <dbReference type="ARBA" id="ARBA00022723"/>
    </source>
</evidence>
<comment type="similarity">
    <text evidence="9">Belongs to the COQ7 family.</text>
</comment>
<dbReference type="EC" id="1.14.99.60" evidence="9"/>
<feature type="binding site" evidence="9">
    <location>
        <position position="65"/>
    </location>
    <ligand>
        <name>Fe cation</name>
        <dbReference type="ChEBI" id="CHEBI:24875"/>
        <label>1</label>
    </ligand>
</feature>
<dbReference type="EMBL" id="BMIY01000002">
    <property type="protein sequence ID" value="GGG49707.1"/>
    <property type="molecule type" value="Genomic_DNA"/>
</dbReference>
<accession>A0A917GKI5</accession>
<keyword evidence="3 9" id="KW-0831">Ubiquinone biosynthesis</keyword>
<gene>
    <name evidence="9 11" type="primary">coq7</name>
    <name evidence="11" type="ORF">GCM10011403_03540</name>
</gene>
<comment type="caution">
    <text evidence="11">The sequence shown here is derived from an EMBL/GenBank/DDBJ whole genome shotgun (WGS) entry which is preliminary data.</text>
</comment>
<evidence type="ECO:0000256" key="7">
    <source>
        <dbReference type="ARBA" id="ARBA00023033"/>
    </source>
</evidence>
<comment type="function">
    <text evidence="9">Catalyzes the hydroxylation of 2-nonaprenyl-3-methyl-6-methoxy-1,4-benzoquinol during ubiquinone biosynthesis.</text>
</comment>
<dbReference type="PANTHER" id="PTHR11237:SF4">
    <property type="entry name" value="5-DEMETHOXYUBIQUINONE HYDROXYLASE, MITOCHONDRIAL"/>
    <property type="match status" value="1"/>
</dbReference>
<dbReference type="CDD" id="cd01042">
    <property type="entry name" value="DMQH"/>
    <property type="match status" value="1"/>
</dbReference>
<dbReference type="AlphaFoldDB" id="A0A917GKI5"/>
<comment type="cofactor">
    <cofactor evidence="9">
        <name>Fe cation</name>
        <dbReference type="ChEBI" id="CHEBI:24875"/>
    </cofactor>
    <text evidence="9">Binds 2 iron ions per subunit.</text>
</comment>
<feature type="binding site" evidence="9">
    <location>
        <position position="179"/>
    </location>
    <ligand>
        <name>Fe cation</name>
        <dbReference type="ChEBI" id="CHEBI:24875"/>
        <label>1</label>
    </ligand>
</feature>
<dbReference type="GO" id="GO:0006744">
    <property type="term" value="P:ubiquinone biosynthetic process"/>
    <property type="evidence" value="ECO:0007669"/>
    <property type="project" value="UniProtKB-UniRule"/>
</dbReference>
<evidence type="ECO:0000256" key="6">
    <source>
        <dbReference type="ARBA" id="ARBA00023004"/>
    </source>
</evidence>
<comment type="catalytic activity">
    <reaction evidence="9">
        <text>a 5-methoxy-2-methyl-3-(all-trans-polyprenyl)benzene-1,4-diol + AH2 + O2 = a 3-demethylubiquinol + A + H2O</text>
        <dbReference type="Rhea" id="RHEA:50908"/>
        <dbReference type="Rhea" id="RHEA-COMP:10859"/>
        <dbReference type="Rhea" id="RHEA-COMP:10914"/>
        <dbReference type="ChEBI" id="CHEBI:13193"/>
        <dbReference type="ChEBI" id="CHEBI:15377"/>
        <dbReference type="ChEBI" id="CHEBI:15379"/>
        <dbReference type="ChEBI" id="CHEBI:17499"/>
        <dbReference type="ChEBI" id="CHEBI:84167"/>
        <dbReference type="ChEBI" id="CHEBI:84422"/>
        <dbReference type="EC" id="1.14.99.60"/>
    </reaction>
</comment>
<keyword evidence="12" id="KW-1185">Reference proteome</keyword>
<evidence type="ECO:0000256" key="8">
    <source>
        <dbReference type="ARBA" id="ARBA00023136"/>
    </source>
</evidence>
<feature type="compositionally biased region" description="Polar residues" evidence="10">
    <location>
        <begin position="27"/>
        <end position="42"/>
    </location>
</feature>
<dbReference type="InterPro" id="IPR011566">
    <property type="entry name" value="Ubq_synth_Coq7"/>
</dbReference>
<keyword evidence="6 9" id="KW-0408">Iron</keyword>
<reference evidence="11" key="2">
    <citation type="submission" date="2020-09" db="EMBL/GenBank/DDBJ databases">
        <authorList>
            <person name="Sun Q."/>
            <person name="Zhou Y."/>
        </authorList>
    </citation>
    <scope>NUCLEOTIDE SEQUENCE</scope>
    <source>
        <strain evidence="11">CGMCC 1.15425</strain>
    </source>
</reference>
<name>A0A917GKI5_9GAMM</name>
<dbReference type="InterPro" id="IPR012347">
    <property type="entry name" value="Ferritin-like"/>
</dbReference>